<dbReference type="PROSITE" id="PS51186">
    <property type="entry name" value="GNAT"/>
    <property type="match status" value="1"/>
</dbReference>
<gene>
    <name evidence="4" type="ORF">EDC65_3798</name>
</gene>
<keyword evidence="1 4" id="KW-0808">Transferase</keyword>
<dbReference type="InterPro" id="IPR050680">
    <property type="entry name" value="YpeA/RimI_acetyltransf"/>
</dbReference>
<evidence type="ECO:0000256" key="2">
    <source>
        <dbReference type="ARBA" id="ARBA00023315"/>
    </source>
</evidence>
<evidence type="ECO:0000313" key="4">
    <source>
        <dbReference type="EMBL" id="ROP84446.1"/>
    </source>
</evidence>
<dbReference type="EMBL" id="RJKX01000015">
    <property type="protein sequence ID" value="ROP84446.1"/>
    <property type="molecule type" value="Genomic_DNA"/>
</dbReference>
<dbReference type="InterPro" id="IPR000182">
    <property type="entry name" value="GNAT_dom"/>
</dbReference>
<evidence type="ECO:0000313" key="5">
    <source>
        <dbReference type="Proteomes" id="UP000278222"/>
    </source>
</evidence>
<dbReference type="Pfam" id="PF00583">
    <property type="entry name" value="Acetyltransf_1"/>
    <property type="match status" value="1"/>
</dbReference>
<sequence>MPEDDLRSLPLSHVALTETVRLLETGYAGYVVPVAFDVDGLARRVRAEHVDLAASHLLIDRDGQRIGAMLVARRGRRSRVAALGIAPAARNRGLGRAAIALAIADARRRQDAEIVLEVIAGNAAALRVYTRQGFAAVRVLVGYERPLGGDAGERIGIARCAPDDILHALLAAYPADPSWQASPLCFAGATLPVLAFRSEGGEAAALVQPAGPAMRLLAFAVAADWRGRGLGRRFLNALAAQWPGASWSIPAIVPEAMAAGFFAATGWRRTAISQLEMARVP</sequence>
<evidence type="ECO:0000259" key="3">
    <source>
        <dbReference type="PROSITE" id="PS51186"/>
    </source>
</evidence>
<evidence type="ECO:0000256" key="1">
    <source>
        <dbReference type="ARBA" id="ARBA00022679"/>
    </source>
</evidence>
<name>A0A3N1L1V8_9PROT</name>
<dbReference type="RefSeq" id="WP_123692383.1">
    <property type="nucleotide sequence ID" value="NZ_AP019700.1"/>
</dbReference>
<reference evidence="4 5" key="1">
    <citation type="submission" date="2018-11" db="EMBL/GenBank/DDBJ databases">
        <title>Genomic Encyclopedia of Type Strains, Phase IV (KMG-IV): sequencing the most valuable type-strain genomes for metagenomic binning, comparative biology and taxonomic classification.</title>
        <authorList>
            <person name="Goeker M."/>
        </authorList>
    </citation>
    <scope>NUCLEOTIDE SEQUENCE [LARGE SCALE GENOMIC DNA]</scope>
    <source>
        <strain evidence="4 5">DSM 5900</strain>
    </source>
</reference>
<feature type="domain" description="N-acetyltransferase" evidence="3">
    <location>
        <begin position="18"/>
        <end position="176"/>
    </location>
</feature>
<organism evidence="4 5">
    <name type="scientific">Stella humosa</name>
    <dbReference type="NCBI Taxonomy" id="94"/>
    <lineage>
        <taxon>Bacteria</taxon>
        <taxon>Pseudomonadati</taxon>
        <taxon>Pseudomonadota</taxon>
        <taxon>Alphaproteobacteria</taxon>
        <taxon>Rhodospirillales</taxon>
        <taxon>Stellaceae</taxon>
        <taxon>Stella</taxon>
    </lineage>
</organism>
<keyword evidence="5" id="KW-1185">Reference proteome</keyword>
<keyword evidence="2" id="KW-0012">Acyltransferase</keyword>
<dbReference type="Proteomes" id="UP000278222">
    <property type="component" value="Unassembled WGS sequence"/>
</dbReference>
<dbReference type="InterPro" id="IPR016181">
    <property type="entry name" value="Acyl_CoA_acyltransferase"/>
</dbReference>
<comment type="caution">
    <text evidence="4">The sequence shown here is derived from an EMBL/GenBank/DDBJ whole genome shotgun (WGS) entry which is preliminary data.</text>
</comment>
<dbReference type="GO" id="GO:0016747">
    <property type="term" value="F:acyltransferase activity, transferring groups other than amino-acyl groups"/>
    <property type="evidence" value="ECO:0007669"/>
    <property type="project" value="InterPro"/>
</dbReference>
<protein>
    <submittedName>
        <fullName evidence="4">Acetyltransferase (GNAT) family protein</fullName>
    </submittedName>
</protein>
<proteinExistence type="predicted"/>
<dbReference type="OrthoDB" id="9796171at2"/>
<dbReference type="PANTHER" id="PTHR43420">
    <property type="entry name" value="ACETYLTRANSFERASE"/>
    <property type="match status" value="1"/>
</dbReference>
<dbReference type="SUPFAM" id="SSF55729">
    <property type="entry name" value="Acyl-CoA N-acyltransferases (Nat)"/>
    <property type="match status" value="2"/>
</dbReference>
<dbReference type="Gene3D" id="3.40.630.30">
    <property type="match status" value="2"/>
</dbReference>
<accession>A0A3N1L1V8</accession>
<dbReference type="AlphaFoldDB" id="A0A3N1L1V8"/>